<dbReference type="RefSeq" id="XP_022093569.1">
    <property type="nucleotide sequence ID" value="XM_022237877.1"/>
</dbReference>
<dbReference type="PANTHER" id="PTHR43881:SF1">
    <property type="entry name" value="GAMMA-GLUTAMYLTRANSPEPTIDASE (AFU_ORTHOLOGUE AFUA_4G13580)"/>
    <property type="match status" value="1"/>
</dbReference>
<name>A0A8B7YJZ3_ACAPL</name>
<evidence type="ECO:0000313" key="1">
    <source>
        <dbReference type="Proteomes" id="UP000694845"/>
    </source>
</evidence>
<dbReference type="AlphaFoldDB" id="A0A8B7YJZ3"/>
<reference evidence="2 3" key="1">
    <citation type="submission" date="2025-04" db="UniProtKB">
        <authorList>
            <consortium name="RefSeq"/>
        </authorList>
    </citation>
    <scope>IDENTIFICATION</scope>
</reference>
<dbReference type="InterPro" id="IPR052896">
    <property type="entry name" value="GGT-like_enzyme"/>
</dbReference>
<dbReference type="InterPro" id="IPR029055">
    <property type="entry name" value="Ntn_hydrolases_N"/>
</dbReference>
<proteinExistence type="predicted"/>
<dbReference type="InterPro" id="IPR043138">
    <property type="entry name" value="GGT_lsub"/>
</dbReference>
<dbReference type="Gene3D" id="3.60.20.40">
    <property type="match status" value="1"/>
</dbReference>
<evidence type="ECO:0000313" key="3">
    <source>
        <dbReference type="RefSeq" id="XP_022093570.1"/>
    </source>
</evidence>
<dbReference type="OMA" id="EGNMVSY"/>
<dbReference type="PANTHER" id="PTHR43881">
    <property type="entry name" value="GAMMA-GLUTAMYLTRANSPEPTIDASE (AFU_ORTHOLOGUE AFUA_4G13580)"/>
    <property type="match status" value="1"/>
</dbReference>
<dbReference type="OrthoDB" id="2015213at2759"/>
<dbReference type="SUPFAM" id="SSF56235">
    <property type="entry name" value="N-terminal nucleophile aminohydrolases (Ntn hydrolases)"/>
    <property type="match status" value="1"/>
</dbReference>
<accession>A0A8B7YJZ3</accession>
<sequence length="420" mass="45625">MQQILQPAIDLAEGGFTVQPVAANGWQYDADKLLRETNRHAQCLLKEGQRAPRAGETMHLPLLAKTFKALAVNGKAGFYEGRVAQAIVDVVRAHGGTLTLQDLKTHTSTLVEPICTDYKGLNVWEIPPSGQGITTLMGLNILEGLDLKGMGHNSAQYLHTLIEAIKLSFADSLWYCADTDQVDVPVNQLLSKDYAATRRNLIDPVRAREDFKNGEVKGGGDTVYLCVMDELGNACSFINSNYSHFGTGLVPEGCGFTLHNRGSNFSLQPGHPNVIGPGKRSFHTIIPAMVTDVKTGDLLSTFGVMGAFMQPQGQIQVLLSMSEFGMDPQRALDQPRLYVQVKQSGFTGNVCLEEGFGDDVIHELRSKGHNVVGPVKGWDRRVFGRGQVIARGNWFSATKPGGKSLHAGSDFRGDGEPVGY</sequence>
<keyword evidence="1" id="KW-1185">Reference proteome</keyword>
<dbReference type="InterPro" id="IPR043137">
    <property type="entry name" value="GGT_ssub_C"/>
</dbReference>
<protein>
    <submittedName>
        <fullName evidence="2 3">Uncharacterized protein LOC110980857</fullName>
    </submittedName>
</protein>
<dbReference type="PRINTS" id="PR01210">
    <property type="entry name" value="GGTRANSPTASE"/>
</dbReference>
<evidence type="ECO:0000313" key="2">
    <source>
        <dbReference type="RefSeq" id="XP_022093569.1"/>
    </source>
</evidence>
<dbReference type="RefSeq" id="XP_022093570.1">
    <property type="nucleotide sequence ID" value="XM_022237878.1"/>
</dbReference>
<gene>
    <name evidence="2 3" type="primary">LOC110980857</name>
</gene>
<dbReference type="GeneID" id="110980857"/>
<organism evidence="1 2">
    <name type="scientific">Acanthaster planci</name>
    <name type="common">Crown-of-thorns starfish</name>
    <dbReference type="NCBI Taxonomy" id="133434"/>
    <lineage>
        <taxon>Eukaryota</taxon>
        <taxon>Metazoa</taxon>
        <taxon>Echinodermata</taxon>
        <taxon>Eleutherozoa</taxon>
        <taxon>Asterozoa</taxon>
        <taxon>Asteroidea</taxon>
        <taxon>Valvatacea</taxon>
        <taxon>Valvatida</taxon>
        <taxon>Acanthasteridae</taxon>
        <taxon>Acanthaster</taxon>
    </lineage>
</organism>
<dbReference type="Pfam" id="PF01019">
    <property type="entry name" value="G_glu_transpept"/>
    <property type="match status" value="1"/>
</dbReference>
<dbReference type="Gene3D" id="1.10.246.130">
    <property type="match status" value="1"/>
</dbReference>
<dbReference type="KEGG" id="aplc:110980857"/>
<dbReference type="Proteomes" id="UP000694845">
    <property type="component" value="Unplaced"/>
</dbReference>